<dbReference type="Pfam" id="PF07732">
    <property type="entry name" value="Cu-oxidase_3"/>
    <property type="match status" value="1"/>
</dbReference>
<comment type="caution">
    <text evidence="11">The sequence shown here is derived from an EMBL/GenBank/DDBJ whole genome shotgun (WGS) entry which is preliminary data.</text>
</comment>
<dbReference type="InterPro" id="IPR011707">
    <property type="entry name" value="Cu-oxidase-like_N"/>
</dbReference>
<dbReference type="Proteomes" id="UP000627934">
    <property type="component" value="Unassembled WGS sequence"/>
</dbReference>
<dbReference type="PANTHER" id="PTHR11709">
    <property type="entry name" value="MULTI-COPPER OXIDASE"/>
    <property type="match status" value="1"/>
</dbReference>
<dbReference type="PROSITE" id="PS00079">
    <property type="entry name" value="MULTICOPPER_OXIDASE1"/>
    <property type="match status" value="1"/>
</dbReference>
<evidence type="ECO:0000256" key="4">
    <source>
        <dbReference type="ARBA" id="ARBA00023002"/>
    </source>
</evidence>
<evidence type="ECO:0000256" key="5">
    <source>
        <dbReference type="ARBA" id="ARBA00023008"/>
    </source>
</evidence>
<evidence type="ECO:0000256" key="7">
    <source>
        <dbReference type="SAM" id="MobiDB-lite"/>
    </source>
</evidence>
<dbReference type="Pfam" id="PF07731">
    <property type="entry name" value="Cu-oxidase_2"/>
    <property type="match status" value="1"/>
</dbReference>
<dbReference type="InterPro" id="IPR033138">
    <property type="entry name" value="Cu_oxidase_CS"/>
</dbReference>
<sequence length="545" mass="59469">MAIHWHGILQRGTPEMDGTIGVTQDPIQPGGNFTYRMHLKGEYGFYWYHSHSRAYSDDGIRGPLTIHPSPQRPKPYKQLADDEPEFAALQSAEREAVPLLLSDWYHRVSDDVYNDYITTGMYPNNVDSLLANGQGRVQCLPQPESGMSMGSSSMNMPAASPTTSMAEGMTMDSGSPMKTDTMATGMASMDNMRRRAMEGSSMADMCMSMASTTTAAVSSVAMSPMASSTCTNTTAPLLVINANYTRGWLALNLVNGGSITKLSVSLDSHSMHVYAADGFYVKPQEVQVLHMSNGQRYSVMVKLNQMPGNYTLRFASYPYGSDMQQVIEGQATIVYQGDTRMAMPMNMTSHVSAPWMLSNGSATSNATLLSEQDLVLAEPASPPCQADITYNFFINQTDATTWALNGTPYQTPQVPLLCSNTSDGWNASTTLHVPLNSTVDIILQVANDSMDAMGHPFHLHGNRFWVLGSGSHSSFPSANITDAAASSLLNLEDPLYRDTADLPEAGWAALRFVADNPGAWIFHCHMQWHFMSGLAVVFVVGEEDM</sequence>
<keyword evidence="3" id="KW-0732">Signal</keyword>
<dbReference type="InterPro" id="IPR001117">
    <property type="entry name" value="Cu-oxidase_2nd"/>
</dbReference>
<dbReference type="GO" id="GO:0005507">
    <property type="term" value="F:copper ion binding"/>
    <property type="evidence" value="ECO:0007669"/>
    <property type="project" value="InterPro"/>
</dbReference>
<dbReference type="GO" id="GO:0016491">
    <property type="term" value="F:oxidoreductase activity"/>
    <property type="evidence" value="ECO:0007669"/>
    <property type="project" value="UniProtKB-KW"/>
</dbReference>
<dbReference type="InterPro" id="IPR045087">
    <property type="entry name" value="Cu-oxidase_fam"/>
</dbReference>
<feature type="compositionally biased region" description="Low complexity" evidence="7">
    <location>
        <begin position="146"/>
        <end position="161"/>
    </location>
</feature>
<evidence type="ECO:0000256" key="1">
    <source>
        <dbReference type="ARBA" id="ARBA00010609"/>
    </source>
</evidence>
<keyword evidence="2" id="KW-0479">Metal-binding</keyword>
<evidence type="ECO:0000256" key="3">
    <source>
        <dbReference type="ARBA" id="ARBA00022729"/>
    </source>
</evidence>
<evidence type="ECO:0000313" key="11">
    <source>
        <dbReference type="EMBL" id="KAF9630672.1"/>
    </source>
</evidence>
<proteinExistence type="inferred from homology"/>
<dbReference type="InterPro" id="IPR011706">
    <property type="entry name" value="Cu-oxidase_C"/>
</dbReference>
<evidence type="ECO:0000256" key="2">
    <source>
        <dbReference type="ARBA" id="ARBA00022723"/>
    </source>
</evidence>
<accession>A0A8H7IRX0</accession>
<organism evidence="11 12">
    <name type="scientific">Lasiodiplodia theobromae</name>
    <dbReference type="NCBI Taxonomy" id="45133"/>
    <lineage>
        <taxon>Eukaryota</taxon>
        <taxon>Fungi</taxon>
        <taxon>Dikarya</taxon>
        <taxon>Ascomycota</taxon>
        <taxon>Pezizomycotina</taxon>
        <taxon>Dothideomycetes</taxon>
        <taxon>Dothideomycetes incertae sedis</taxon>
        <taxon>Botryosphaeriales</taxon>
        <taxon>Botryosphaeriaceae</taxon>
        <taxon>Lasiodiplodia</taxon>
    </lineage>
</organism>
<evidence type="ECO:0000259" key="9">
    <source>
        <dbReference type="Pfam" id="PF07731"/>
    </source>
</evidence>
<keyword evidence="4" id="KW-0560">Oxidoreductase</keyword>
<feature type="domain" description="Plastocyanin-like" evidence="10">
    <location>
        <begin position="2"/>
        <end position="69"/>
    </location>
</feature>
<dbReference type="PANTHER" id="PTHR11709:SF488">
    <property type="entry name" value="LACCASE-RELATED"/>
    <property type="match status" value="1"/>
</dbReference>
<dbReference type="Gene3D" id="2.60.40.420">
    <property type="entry name" value="Cupredoxins - blue copper proteins"/>
    <property type="match status" value="3"/>
</dbReference>
<feature type="domain" description="Plastocyanin-like" evidence="8">
    <location>
        <begin position="96"/>
        <end position="336"/>
    </location>
</feature>
<name>A0A8H7IRX0_9PEZI</name>
<dbReference type="PROSITE" id="PS00080">
    <property type="entry name" value="MULTICOPPER_OXIDASE2"/>
    <property type="match status" value="1"/>
</dbReference>
<dbReference type="InterPro" id="IPR008972">
    <property type="entry name" value="Cupredoxin"/>
</dbReference>
<evidence type="ECO:0000259" key="10">
    <source>
        <dbReference type="Pfam" id="PF07732"/>
    </source>
</evidence>
<feature type="region of interest" description="Disordered" evidence="7">
    <location>
        <begin position="146"/>
        <end position="166"/>
    </location>
</feature>
<keyword evidence="5" id="KW-0186">Copper</keyword>
<comment type="similarity">
    <text evidence="1">Belongs to the multicopper oxidase family.</text>
</comment>
<dbReference type="EMBL" id="MDYX01000041">
    <property type="protein sequence ID" value="KAF9630672.1"/>
    <property type="molecule type" value="Genomic_DNA"/>
</dbReference>
<keyword evidence="6" id="KW-0325">Glycoprotein</keyword>
<evidence type="ECO:0000259" key="8">
    <source>
        <dbReference type="Pfam" id="PF00394"/>
    </source>
</evidence>
<dbReference type="SUPFAM" id="SSF49503">
    <property type="entry name" value="Cupredoxins"/>
    <property type="match status" value="3"/>
</dbReference>
<reference evidence="11" key="1">
    <citation type="submission" date="2016-08" db="EMBL/GenBank/DDBJ databases">
        <authorList>
            <person name="Yan J."/>
        </authorList>
    </citation>
    <scope>NUCLEOTIDE SEQUENCE</scope>
    <source>
        <strain evidence="11">CSS-01s</strain>
    </source>
</reference>
<protein>
    <recommendedName>
        <fullName evidence="13">Laccase-1</fullName>
    </recommendedName>
</protein>
<gene>
    <name evidence="11" type="ORF">BFW01_g1234</name>
</gene>
<evidence type="ECO:0000313" key="12">
    <source>
        <dbReference type="Proteomes" id="UP000627934"/>
    </source>
</evidence>
<dbReference type="Pfam" id="PF00394">
    <property type="entry name" value="Cu-oxidase"/>
    <property type="match status" value="1"/>
</dbReference>
<feature type="domain" description="Plastocyanin-like" evidence="9">
    <location>
        <begin position="413"/>
        <end position="543"/>
    </location>
</feature>
<evidence type="ECO:0000256" key="6">
    <source>
        <dbReference type="ARBA" id="ARBA00023180"/>
    </source>
</evidence>
<reference evidence="11" key="2">
    <citation type="journal article" date="2018" name="DNA Res.">
        <title>Comparative genome and transcriptome analyses reveal adaptations to opportunistic infections in woody plant degrading pathogens of Botryosphaeriaceae.</title>
        <authorList>
            <person name="Yan J.Y."/>
            <person name="Zhao W.S."/>
            <person name="Chen Z."/>
            <person name="Xing Q.K."/>
            <person name="Zhang W."/>
            <person name="Chethana K.W.T."/>
            <person name="Xue M.F."/>
            <person name="Xu J.P."/>
            <person name="Phillips A.J.L."/>
            <person name="Wang Y."/>
            <person name="Liu J.H."/>
            <person name="Liu M."/>
            <person name="Zhou Y."/>
            <person name="Jayawardena R.S."/>
            <person name="Manawasinghe I.S."/>
            <person name="Huang J.B."/>
            <person name="Qiao G.H."/>
            <person name="Fu C.Y."/>
            <person name="Guo F.F."/>
            <person name="Dissanayake A.J."/>
            <person name="Peng Y.L."/>
            <person name="Hyde K.D."/>
            <person name="Li X.H."/>
        </authorList>
    </citation>
    <scope>NUCLEOTIDE SEQUENCE</scope>
    <source>
        <strain evidence="11">CSS-01s</strain>
    </source>
</reference>
<dbReference type="AlphaFoldDB" id="A0A8H7IRX0"/>
<dbReference type="InterPro" id="IPR002355">
    <property type="entry name" value="Cu_oxidase_Cu_BS"/>
</dbReference>
<evidence type="ECO:0008006" key="13">
    <source>
        <dbReference type="Google" id="ProtNLM"/>
    </source>
</evidence>